<feature type="domain" description="Calcineurin-like phosphoesterase" evidence="1">
    <location>
        <begin position="46"/>
        <end position="231"/>
    </location>
</feature>
<accession>A0ABW4TQK6</accession>
<evidence type="ECO:0000313" key="3">
    <source>
        <dbReference type="Proteomes" id="UP001597351"/>
    </source>
</evidence>
<dbReference type="PANTHER" id="PTHR31302">
    <property type="entry name" value="TRANSMEMBRANE PROTEIN WITH METALLOPHOSPHOESTERASE DOMAIN-RELATED"/>
    <property type="match status" value="1"/>
</dbReference>
<organism evidence="2 3">
    <name type="scientific">Nocardioides aestuarii</name>
    <dbReference type="NCBI Taxonomy" id="252231"/>
    <lineage>
        <taxon>Bacteria</taxon>
        <taxon>Bacillati</taxon>
        <taxon>Actinomycetota</taxon>
        <taxon>Actinomycetes</taxon>
        <taxon>Propionibacteriales</taxon>
        <taxon>Nocardioidaceae</taxon>
        <taxon>Nocardioides</taxon>
    </lineage>
</organism>
<dbReference type="RefSeq" id="WP_343918334.1">
    <property type="nucleotide sequence ID" value="NZ_BAAAJT010000002.1"/>
</dbReference>
<proteinExistence type="predicted"/>
<dbReference type="PANTHER" id="PTHR31302:SF20">
    <property type="entry name" value="CONSERVED PROTEIN"/>
    <property type="match status" value="1"/>
</dbReference>
<dbReference type="EMBL" id="JBHUGD010000003">
    <property type="protein sequence ID" value="MFD1947336.1"/>
    <property type="molecule type" value="Genomic_DNA"/>
</dbReference>
<dbReference type="SUPFAM" id="SSF56300">
    <property type="entry name" value="Metallo-dependent phosphatases"/>
    <property type="match status" value="1"/>
</dbReference>
<dbReference type="Gene3D" id="3.60.21.10">
    <property type="match status" value="1"/>
</dbReference>
<dbReference type="Pfam" id="PF00149">
    <property type="entry name" value="Metallophos"/>
    <property type="match status" value="1"/>
</dbReference>
<keyword evidence="3" id="KW-1185">Reference proteome</keyword>
<sequence length="305" mass="33022">MPFLARALGAAVLGGAAVTAYAVSETRRFVLRRATMPVLPPGHRPLRLLHLSDLHLTPGQRVKQDWVRSLADLEPDLVVDTGDHLSHRESVPYVLDCFDGLLDVPGVFVFGSNDYFEPTLRNPFRYLLPDDGTRHTDSPMLPFDDLRAGLADAGWLDLTNTRGRLRVDDLTVAFAGVDDPHLEYDRLDDVAGPADPEADLRLGVTHAPYLRVLDQLARDGYDAVLAGHTHGGQVCLPGGRALVTNCDLEPERAKGLHRHPAASAAGDPGSSWLHVSAGLGTSPYAQIRLACRPEATLISLVGADF</sequence>
<dbReference type="InterPro" id="IPR051158">
    <property type="entry name" value="Metallophosphoesterase_sf"/>
</dbReference>
<dbReference type="InterPro" id="IPR029052">
    <property type="entry name" value="Metallo-depent_PP-like"/>
</dbReference>
<gene>
    <name evidence="2" type="ORF">ACFSDE_11095</name>
</gene>
<dbReference type="InterPro" id="IPR004843">
    <property type="entry name" value="Calcineurin-like_PHP"/>
</dbReference>
<comment type="caution">
    <text evidence="2">The sequence shown here is derived from an EMBL/GenBank/DDBJ whole genome shotgun (WGS) entry which is preliminary data.</text>
</comment>
<dbReference type="Proteomes" id="UP001597351">
    <property type="component" value="Unassembled WGS sequence"/>
</dbReference>
<reference evidence="3" key="1">
    <citation type="journal article" date="2019" name="Int. J. Syst. Evol. Microbiol.">
        <title>The Global Catalogue of Microorganisms (GCM) 10K type strain sequencing project: providing services to taxonomists for standard genome sequencing and annotation.</title>
        <authorList>
            <consortium name="The Broad Institute Genomics Platform"/>
            <consortium name="The Broad Institute Genome Sequencing Center for Infectious Disease"/>
            <person name="Wu L."/>
            <person name="Ma J."/>
        </authorList>
    </citation>
    <scope>NUCLEOTIDE SEQUENCE [LARGE SCALE GENOMIC DNA]</scope>
    <source>
        <strain evidence="3">CGMCC 1.12477</strain>
    </source>
</reference>
<name>A0ABW4TQK6_9ACTN</name>
<evidence type="ECO:0000259" key="1">
    <source>
        <dbReference type="Pfam" id="PF00149"/>
    </source>
</evidence>
<protein>
    <submittedName>
        <fullName evidence="2">Metallophosphoesterase</fullName>
    </submittedName>
</protein>
<evidence type="ECO:0000313" key="2">
    <source>
        <dbReference type="EMBL" id="MFD1947336.1"/>
    </source>
</evidence>